<gene>
    <name evidence="5" type="ORF">CTAYLR_007545</name>
</gene>
<dbReference type="EMBL" id="JAQMWT010000677">
    <property type="protein sequence ID" value="KAJ8598317.1"/>
    <property type="molecule type" value="Genomic_DNA"/>
</dbReference>
<dbReference type="GO" id="GO:0008143">
    <property type="term" value="F:poly(A) binding"/>
    <property type="evidence" value="ECO:0007669"/>
    <property type="project" value="TreeGrafter"/>
</dbReference>
<name>A0AAD7XEK8_9STRA</name>
<dbReference type="PANTHER" id="PTHR23236">
    <property type="entry name" value="EUKARYOTIC TRANSLATION INITIATION FACTOR 4B/4H"/>
    <property type="match status" value="1"/>
</dbReference>
<dbReference type="PANTHER" id="PTHR23236:SF92">
    <property type="entry name" value="POLYADENYLATE-BINDING PROTEIN 1"/>
    <property type="match status" value="1"/>
</dbReference>
<keyword evidence="1 2" id="KW-0694">RNA-binding</keyword>
<dbReference type="InterPro" id="IPR000504">
    <property type="entry name" value="RRM_dom"/>
</dbReference>
<feature type="compositionally biased region" description="Basic and acidic residues" evidence="3">
    <location>
        <begin position="52"/>
        <end position="67"/>
    </location>
</feature>
<evidence type="ECO:0000256" key="1">
    <source>
        <dbReference type="ARBA" id="ARBA00022884"/>
    </source>
</evidence>
<dbReference type="Pfam" id="PF00076">
    <property type="entry name" value="RRM_1"/>
    <property type="match status" value="1"/>
</dbReference>
<comment type="caution">
    <text evidence="5">The sequence shown here is derived from an EMBL/GenBank/DDBJ whole genome shotgun (WGS) entry which is preliminary data.</text>
</comment>
<organism evidence="5 6">
    <name type="scientific">Chrysophaeum taylorii</name>
    <dbReference type="NCBI Taxonomy" id="2483200"/>
    <lineage>
        <taxon>Eukaryota</taxon>
        <taxon>Sar</taxon>
        <taxon>Stramenopiles</taxon>
        <taxon>Ochrophyta</taxon>
        <taxon>Pelagophyceae</taxon>
        <taxon>Pelagomonadales</taxon>
        <taxon>Pelagomonadaceae</taxon>
        <taxon>Chrysophaeum</taxon>
    </lineage>
</organism>
<feature type="compositionally biased region" description="Acidic residues" evidence="3">
    <location>
        <begin position="1"/>
        <end position="10"/>
    </location>
</feature>
<dbReference type="AlphaFoldDB" id="A0AAD7XEK8"/>
<protein>
    <recommendedName>
        <fullName evidence="4">RRM domain-containing protein</fullName>
    </recommendedName>
</protein>
<feature type="domain" description="RRM" evidence="4">
    <location>
        <begin position="87"/>
        <end position="164"/>
    </location>
</feature>
<keyword evidence="6" id="KW-1185">Reference proteome</keyword>
<evidence type="ECO:0000259" key="4">
    <source>
        <dbReference type="PROSITE" id="PS50102"/>
    </source>
</evidence>
<reference evidence="5" key="1">
    <citation type="submission" date="2023-01" db="EMBL/GenBank/DDBJ databases">
        <title>Metagenome sequencing of chrysophaentin producing Chrysophaeum taylorii.</title>
        <authorList>
            <person name="Davison J."/>
            <person name="Bewley C."/>
        </authorList>
    </citation>
    <scope>NUCLEOTIDE SEQUENCE</scope>
    <source>
        <strain evidence="5">NIES-1699</strain>
    </source>
</reference>
<dbReference type="Gene3D" id="3.30.70.330">
    <property type="match status" value="1"/>
</dbReference>
<dbReference type="InterPro" id="IPR012677">
    <property type="entry name" value="Nucleotide-bd_a/b_plait_sf"/>
</dbReference>
<evidence type="ECO:0000313" key="6">
    <source>
        <dbReference type="Proteomes" id="UP001230188"/>
    </source>
</evidence>
<dbReference type="PROSITE" id="PS50102">
    <property type="entry name" value="RRM"/>
    <property type="match status" value="1"/>
</dbReference>
<sequence length="204" mass="22789">MLEGVEEQSEEQQQGPAAVEEEAEGVGEEVGEDEGGEYVEEEVPATVDPELEEMKRKVQEMEDEAAKLKAMQQQLQDESQEKSADETSIYVGQVDYDATPEELQSHFSSCGTINRVTILCDKFTGKSKGYAYVEFEDKDSVANAVLLDNSIFKGRQLKVSAKRTNVPGRGRGRGRFGGYRGRGRGGFRGYGRGYYRGRRGYRPY</sequence>
<dbReference type="InterPro" id="IPR035979">
    <property type="entry name" value="RBD_domain_sf"/>
</dbReference>
<feature type="compositionally biased region" description="Acidic residues" evidence="3">
    <location>
        <begin position="19"/>
        <end position="43"/>
    </location>
</feature>
<evidence type="ECO:0000256" key="2">
    <source>
        <dbReference type="PROSITE-ProRule" id="PRU00176"/>
    </source>
</evidence>
<dbReference type="SUPFAM" id="SSF54928">
    <property type="entry name" value="RNA-binding domain, RBD"/>
    <property type="match status" value="1"/>
</dbReference>
<proteinExistence type="predicted"/>
<accession>A0AAD7XEK8</accession>
<evidence type="ECO:0000313" key="5">
    <source>
        <dbReference type="EMBL" id="KAJ8598317.1"/>
    </source>
</evidence>
<dbReference type="Proteomes" id="UP001230188">
    <property type="component" value="Unassembled WGS sequence"/>
</dbReference>
<evidence type="ECO:0000256" key="3">
    <source>
        <dbReference type="SAM" id="MobiDB-lite"/>
    </source>
</evidence>
<dbReference type="SMART" id="SM00360">
    <property type="entry name" value="RRM"/>
    <property type="match status" value="1"/>
</dbReference>
<dbReference type="CDD" id="cd12306">
    <property type="entry name" value="RRM_II_PABPs"/>
    <property type="match status" value="1"/>
</dbReference>
<feature type="region of interest" description="Disordered" evidence="3">
    <location>
        <begin position="1"/>
        <end position="86"/>
    </location>
</feature>